<dbReference type="STRING" id="1465756.BIV18_05955"/>
<gene>
    <name evidence="1" type="ORF">BIV18_05955</name>
</gene>
<comment type="caution">
    <text evidence="1">The sequence shown here is derived from an EMBL/GenBank/DDBJ whole genome shotgun (WGS) entry which is preliminary data.</text>
</comment>
<organism evidence="1 2">
    <name type="scientific">Peptoniphilus porci</name>
    <dbReference type="NCBI Taxonomy" id="2652280"/>
    <lineage>
        <taxon>Bacteria</taxon>
        <taxon>Bacillati</taxon>
        <taxon>Bacillota</taxon>
        <taxon>Tissierellia</taxon>
        <taxon>Tissierellales</taxon>
        <taxon>Peptoniphilaceae</taxon>
        <taxon>Peptoniphilus</taxon>
    </lineage>
</organism>
<evidence type="ECO:0000313" key="1">
    <source>
        <dbReference type="EMBL" id="OLR65090.1"/>
    </source>
</evidence>
<dbReference type="EMBL" id="MJIH01000001">
    <property type="protein sequence ID" value="OLR65090.1"/>
    <property type="molecule type" value="Genomic_DNA"/>
</dbReference>
<reference evidence="1 2" key="1">
    <citation type="journal article" date="2016" name="Appl. Environ. Microbiol.">
        <title>Function and Phylogeny of Bacterial Butyryl Coenzyme A:Acetate Transferases and Their Diversity in the Proximal Colon of Swine.</title>
        <authorList>
            <person name="Trachsel J."/>
            <person name="Bayles D.O."/>
            <person name="Looft T."/>
            <person name="Levine U.Y."/>
            <person name="Allen H.K."/>
        </authorList>
    </citation>
    <scope>NUCLEOTIDE SEQUENCE [LARGE SCALE GENOMIC DNA]</scope>
    <source>
        <strain evidence="1 2">35-6-1</strain>
    </source>
</reference>
<protein>
    <submittedName>
        <fullName evidence="1">Uncharacterized protein</fullName>
    </submittedName>
</protein>
<dbReference type="AlphaFoldDB" id="A0A1U7M092"/>
<keyword evidence="2" id="KW-1185">Reference proteome</keyword>
<sequence>MARKERKSKRSKIVLFIFFVVIVFFGVSLVSSRNKIVDINPKDVDYIEIIGFKTDNMKTIKEEKTVNKIVRDLNRLRGKQANKDTNAEIANYINVYFTSGNKISFVKTGLTIRVNNIYYNISSNNSKMIDNIIEKYGR</sequence>
<accession>A0A1U7M092</accession>
<proteinExistence type="predicted"/>
<name>A0A1U7M092_9FIRM</name>
<evidence type="ECO:0000313" key="2">
    <source>
        <dbReference type="Proteomes" id="UP000187166"/>
    </source>
</evidence>
<dbReference type="Proteomes" id="UP000187166">
    <property type="component" value="Unassembled WGS sequence"/>
</dbReference>